<evidence type="ECO:0000256" key="1">
    <source>
        <dbReference type="SAM" id="MobiDB-lite"/>
    </source>
</evidence>
<organism evidence="2 3">
    <name type="scientific">Herrania umbratica</name>
    <dbReference type="NCBI Taxonomy" id="108875"/>
    <lineage>
        <taxon>Eukaryota</taxon>
        <taxon>Viridiplantae</taxon>
        <taxon>Streptophyta</taxon>
        <taxon>Embryophyta</taxon>
        <taxon>Tracheophyta</taxon>
        <taxon>Spermatophyta</taxon>
        <taxon>Magnoliopsida</taxon>
        <taxon>eudicotyledons</taxon>
        <taxon>Gunneridae</taxon>
        <taxon>Pentapetalae</taxon>
        <taxon>rosids</taxon>
        <taxon>malvids</taxon>
        <taxon>Malvales</taxon>
        <taxon>Malvaceae</taxon>
        <taxon>Byttnerioideae</taxon>
        <taxon>Herrania</taxon>
    </lineage>
</organism>
<name>A0A6J1AE59_9ROSI</name>
<reference evidence="3" key="1">
    <citation type="submission" date="2025-08" db="UniProtKB">
        <authorList>
            <consortium name="RefSeq"/>
        </authorList>
    </citation>
    <scope>IDENTIFICATION</scope>
    <source>
        <tissue evidence="3">Leaf</tissue>
    </source>
</reference>
<evidence type="ECO:0000313" key="2">
    <source>
        <dbReference type="Proteomes" id="UP000504621"/>
    </source>
</evidence>
<feature type="compositionally biased region" description="Basic and acidic residues" evidence="1">
    <location>
        <begin position="1"/>
        <end position="21"/>
    </location>
</feature>
<gene>
    <name evidence="3" type="primary">LOC110417214</name>
</gene>
<proteinExistence type="predicted"/>
<evidence type="ECO:0000313" key="3">
    <source>
        <dbReference type="RefSeq" id="XP_021285125.1"/>
    </source>
</evidence>
<dbReference type="RefSeq" id="XP_021285125.1">
    <property type="nucleotide sequence ID" value="XM_021429450.1"/>
</dbReference>
<keyword evidence="2" id="KW-1185">Reference proteome</keyword>
<sequence length="237" mass="25209">MKNHESSDESVDERFPKHEHQSLGGKVDGNAIQRGLIDLTDFLLFVRQSVGEDELNDITRVNDGDVDAATRVGGDDVNVATRVGDDDMGATSGVGGDDVNAINQNDQSALGFRFGTFQYNNANIIARGTFEVTCSIQNNFGIDATLGATCNISSFKGASNVNHDASYLESVLNTNCNGSFSEGILDSTRNSSFSLRGTGHLVFGSVDAYGHLIVSKLDASSKDASAKLTFKETLLVA</sequence>
<accession>A0A6J1AE59</accession>
<feature type="region of interest" description="Disordered" evidence="1">
    <location>
        <begin position="1"/>
        <end position="26"/>
    </location>
</feature>
<dbReference type="AlphaFoldDB" id="A0A6J1AE59"/>
<protein>
    <submittedName>
        <fullName evidence="3">Uncharacterized protein LOC110417214</fullName>
    </submittedName>
</protein>
<dbReference type="Proteomes" id="UP000504621">
    <property type="component" value="Unplaced"/>
</dbReference>
<dbReference type="GeneID" id="110417214"/>